<protein>
    <recommendedName>
        <fullName evidence="5">Aspartate-semialdehyde dehydrogenase</fullName>
    </recommendedName>
</protein>
<dbReference type="Proteomes" id="UP000287746">
    <property type="component" value="Unassembled WGS sequence"/>
</dbReference>
<dbReference type="EMBL" id="QQYZ01000001">
    <property type="protein sequence ID" value="RSY90528.1"/>
    <property type="molecule type" value="Genomic_DNA"/>
</dbReference>
<gene>
    <name evidence="1" type="ORF">BRX40_14975</name>
    <name evidence="2" type="ORF">DAH66_00660</name>
</gene>
<organism evidence="1 3">
    <name type="scientific">Sphingomonas koreensis</name>
    <dbReference type="NCBI Taxonomy" id="93064"/>
    <lineage>
        <taxon>Bacteria</taxon>
        <taxon>Pseudomonadati</taxon>
        <taxon>Pseudomonadota</taxon>
        <taxon>Alphaproteobacteria</taxon>
        <taxon>Sphingomonadales</taxon>
        <taxon>Sphingomonadaceae</taxon>
        <taxon>Sphingomonas</taxon>
    </lineage>
</organism>
<dbReference type="GeneID" id="44133868"/>
<reference evidence="3" key="2">
    <citation type="submission" date="2016-12" db="EMBL/GenBank/DDBJ databases">
        <title>Whole genome sequencing of Sphingomonas sp. ABOJV.</title>
        <authorList>
            <person name="Conlan S."/>
            <person name="Thomas P.J."/>
            <person name="Mullikin J."/>
            <person name="Palmore T.N."/>
            <person name="Frank K.M."/>
            <person name="Segre J.A."/>
        </authorList>
    </citation>
    <scope>NUCLEOTIDE SEQUENCE [LARGE SCALE GENOMIC DNA]</scope>
    <source>
        <strain evidence="3">ABOJV</strain>
    </source>
</reference>
<sequence>MRNAFLISTCLLLAACGGGKPANVTIEPSNTAAEQVEVPLANNAAEALPADDRPLLNLAPGALSLVDPNSGRSRELAFGLDRATVEDALALALDKPSERGSNRECGEGAMDFARMPGGLRVWFQDGKFAGWFIDDAGAKLTTASGIGIGSTRKELTGAYDAEISESSLGEEFTAGELSGLLSGKEPTAKVTAIWSGQVCNFR</sequence>
<dbReference type="Proteomes" id="UP000185161">
    <property type="component" value="Chromosome"/>
</dbReference>
<dbReference type="EMBL" id="CP018820">
    <property type="protein sequence ID" value="APR53554.1"/>
    <property type="molecule type" value="Genomic_DNA"/>
</dbReference>
<keyword evidence="3" id="KW-1185">Reference proteome</keyword>
<name>A0A1L6JCB5_9SPHN</name>
<reference evidence="1" key="1">
    <citation type="submission" date="2016-12" db="EMBL/GenBank/DDBJ databases">
        <title>Whole genome sequencing of Sphingomonas koreensis.</title>
        <authorList>
            <person name="Conlan S."/>
            <person name="Thomas P.J."/>
            <person name="Mullikin J."/>
            <person name="Palmore T.N."/>
            <person name="Frank K.M."/>
            <person name="Segre J.A."/>
        </authorList>
    </citation>
    <scope>NUCLEOTIDE SEQUENCE</scope>
    <source>
        <strain evidence="1">ABOJV</strain>
    </source>
</reference>
<dbReference type="OrthoDB" id="878483at2"/>
<dbReference type="RefSeq" id="WP_075152149.1">
    <property type="nucleotide sequence ID" value="NZ_CP018820.1"/>
</dbReference>
<dbReference type="AlphaFoldDB" id="A0A1L6JCB5"/>
<evidence type="ECO:0000313" key="3">
    <source>
        <dbReference type="Proteomes" id="UP000185161"/>
    </source>
</evidence>
<dbReference type="KEGG" id="skr:BRX40_14975"/>
<dbReference type="STRING" id="93064.BRX40_14975"/>
<dbReference type="PROSITE" id="PS51257">
    <property type="entry name" value="PROKAR_LIPOPROTEIN"/>
    <property type="match status" value="1"/>
</dbReference>
<proteinExistence type="predicted"/>
<evidence type="ECO:0008006" key="5">
    <source>
        <dbReference type="Google" id="ProtNLM"/>
    </source>
</evidence>
<evidence type="ECO:0000313" key="4">
    <source>
        <dbReference type="Proteomes" id="UP000287746"/>
    </source>
</evidence>
<reference evidence="2 4" key="3">
    <citation type="submission" date="2018-07" db="EMBL/GenBank/DDBJ databases">
        <title>Genomic and Epidemiologic Investigation of an Indolent Hospital Outbreak.</title>
        <authorList>
            <person name="Johnson R.C."/>
            <person name="Deming C."/>
            <person name="Conlan S."/>
            <person name="Zellmer C.J."/>
            <person name="Michelin A.V."/>
            <person name="Lee-Lin S."/>
            <person name="Thomas P.J."/>
            <person name="Park M."/>
            <person name="Weingarten R.A."/>
            <person name="Less J."/>
            <person name="Dekker J.P."/>
            <person name="Frank K.M."/>
            <person name="Musser K.A."/>
            <person name="Mcquiston J.R."/>
            <person name="Henderson D.K."/>
            <person name="Lau A.F."/>
            <person name="Palmore T.N."/>
            <person name="Segre J.A."/>
        </authorList>
    </citation>
    <scope>NUCLEOTIDE SEQUENCE [LARGE SCALE GENOMIC DNA]</scope>
    <source>
        <strain evidence="2 4">SK-CDC1_0717</strain>
    </source>
</reference>
<evidence type="ECO:0000313" key="1">
    <source>
        <dbReference type="EMBL" id="APR53554.1"/>
    </source>
</evidence>
<accession>A0A1L6JCB5</accession>
<evidence type="ECO:0000313" key="2">
    <source>
        <dbReference type="EMBL" id="RSY90528.1"/>
    </source>
</evidence>